<proteinExistence type="predicted"/>
<sequence>MVRFTAAILLLGVRWDRRRAGAIADPSERVKAQGANELLVCIVTGVGALLAREISAGGGWQAAILLAYPLLALAGLSTLHYARRERRARR</sequence>
<comment type="caution">
    <text evidence="2">The sequence shown here is derived from an EMBL/GenBank/DDBJ whole genome shotgun (WGS) entry which is preliminary data.</text>
</comment>
<protein>
    <recommendedName>
        <fullName evidence="4">MFS transporter</fullName>
    </recommendedName>
</protein>
<dbReference type="SUPFAM" id="SSF103473">
    <property type="entry name" value="MFS general substrate transporter"/>
    <property type="match status" value="1"/>
</dbReference>
<evidence type="ECO:0000313" key="3">
    <source>
        <dbReference type="Proteomes" id="UP001242480"/>
    </source>
</evidence>
<accession>A0ABU0J5E8</accession>
<dbReference type="Proteomes" id="UP001242480">
    <property type="component" value="Unassembled WGS sequence"/>
</dbReference>
<reference evidence="2 3" key="1">
    <citation type="submission" date="2023-07" db="EMBL/GenBank/DDBJ databases">
        <title>Genomic Encyclopedia of Type Strains, Phase IV (KMG-IV): sequencing the most valuable type-strain genomes for metagenomic binning, comparative biology and taxonomic classification.</title>
        <authorList>
            <person name="Goeker M."/>
        </authorList>
    </citation>
    <scope>NUCLEOTIDE SEQUENCE [LARGE SCALE GENOMIC DNA]</scope>
    <source>
        <strain evidence="2 3">DSM 19619</strain>
    </source>
</reference>
<evidence type="ECO:0000256" key="1">
    <source>
        <dbReference type="SAM" id="Phobius"/>
    </source>
</evidence>
<feature type="transmembrane region" description="Helical" evidence="1">
    <location>
        <begin position="60"/>
        <end position="82"/>
    </location>
</feature>
<keyword evidence="3" id="KW-1185">Reference proteome</keyword>
<dbReference type="EMBL" id="JAUSVX010000003">
    <property type="protein sequence ID" value="MDQ0469492.1"/>
    <property type="molecule type" value="Genomic_DNA"/>
</dbReference>
<gene>
    <name evidence="2" type="ORF">QO011_002503</name>
</gene>
<keyword evidence="1" id="KW-1133">Transmembrane helix</keyword>
<keyword evidence="1" id="KW-0472">Membrane</keyword>
<evidence type="ECO:0008006" key="4">
    <source>
        <dbReference type="Google" id="ProtNLM"/>
    </source>
</evidence>
<organism evidence="2 3">
    <name type="scientific">Labrys wisconsinensis</name>
    <dbReference type="NCBI Taxonomy" id="425677"/>
    <lineage>
        <taxon>Bacteria</taxon>
        <taxon>Pseudomonadati</taxon>
        <taxon>Pseudomonadota</taxon>
        <taxon>Alphaproteobacteria</taxon>
        <taxon>Hyphomicrobiales</taxon>
        <taxon>Xanthobacteraceae</taxon>
        <taxon>Labrys</taxon>
    </lineage>
</organism>
<evidence type="ECO:0000313" key="2">
    <source>
        <dbReference type="EMBL" id="MDQ0469492.1"/>
    </source>
</evidence>
<dbReference type="InterPro" id="IPR036259">
    <property type="entry name" value="MFS_trans_sf"/>
</dbReference>
<keyword evidence="1" id="KW-0812">Transmembrane</keyword>
<dbReference type="RefSeq" id="WP_307272247.1">
    <property type="nucleotide sequence ID" value="NZ_JAUSVX010000003.1"/>
</dbReference>
<name>A0ABU0J5E8_9HYPH</name>